<evidence type="ECO:0000313" key="3">
    <source>
        <dbReference type="Proteomes" id="UP001595885"/>
    </source>
</evidence>
<protein>
    <submittedName>
        <fullName evidence="2">Helix-turn-helix domain-containing protein</fullName>
    </submittedName>
</protein>
<comment type="caution">
    <text evidence="2">The sequence shown here is derived from an EMBL/GenBank/DDBJ whole genome shotgun (WGS) entry which is preliminary data.</text>
</comment>
<accession>A0ABV9P6D0</accession>
<dbReference type="PANTHER" id="PTHR34585">
    <property type="match status" value="1"/>
</dbReference>
<dbReference type="Pfam" id="PF12728">
    <property type="entry name" value="HTH_17"/>
    <property type="match status" value="1"/>
</dbReference>
<dbReference type="InterPro" id="IPR041657">
    <property type="entry name" value="HTH_17"/>
</dbReference>
<dbReference type="SUPFAM" id="SSF46955">
    <property type="entry name" value="Putative DNA-binding domain"/>
    <property type="match status" value="1"/>
</dbReference>
<organism evidence="2 3">
    <name type="scientific">Flavobacterium ponti</name>
    <dbReference type="NCBI Taxonomy" id="665133"/>
    <lineage>
        <taxon>Bacteria</taxon>
        <taxon>Pseudomonadati</taxon>
        <taxon>Bacteroidota</taxon>
        <taxon>Flavobacteriia</taxon>
        <taxon>Flavobacteriales</taxon>
        <taxon>Flavobacteriaceae</taxon>
        <taxon>Flavobacterium</taxon>
    </lineage>
</organism>
<evidence type="ECO:0000259" key="1">
    <source>
        <dbReference type="Pfam" id="PF12728"/>
    </source>
</evidence>
<dbReference type="PANTHER" id="PTHR34585:SF22">
    <property type="entry name" value="HELIX-TURN-HELIX DOMAIN-CONTAINING PROTEIN"/>
    <property type="match status" value="1"/>
</dbReference>
<dbReference type="Proteomes" id="UP001595885">
    <property type="component" value="Unassembled WGS sequence"/>
</dbReference>
<sequence length="112" mass="12988">MAIETDRFANTANNNRMFREQIITREDLNEFRSLLLNDLKEIIQSKPQQTKQWLKSKEVRKLLNISPGTLQNLRINGTLTYTKVGGIMYYDNSDIEKLLNGNKVNAVPTLFK</sequence>
<dbReference type="EMBL" id="JBHSGW010000025">
    <property type="protein sequence ID" value="MFC4740455.1"/>
    <property type="molecule type" value="Genomic_DNA"/>
</dbReference>
<evidence type="ECO:0000313" key="2">
    <source>
        <dbReference type="EMBL" id="MFC4740455.1"/>
    </source>
</evidence>
<dbReference type="InterPro" id="IPR009061">
    <property type="entry name" value="DNA-bd_dom_put_sf"/>
</dbReference>
<name>A0ABV9P6D0_9FLAO</name>
<gene>
    <name evidence="2" type="ORF">ACFO3U_10665</name>
</gene>
<keyword evidence="3" id="KW-1185">Reference proteome</keyword>
<proteinExistence type="predicted"/>
<dbReference type="RefSeq" id="WP_379741852.1">
    <property type="nucleotide sequence ID" value="NZ_JBHSGW010000025.1"/>
</dbReference>
<reference evidence="3" key="1">
    <citation type="journal article" date="2019" name="Int. J. Syst. Evol. Microbiol.">
        <title>The Global Catalogue of Microorganisms (GCM) 10K type strain sequencing project: providing services to taxonomists for standard genome sequencing and annotation.</title>
        <authorList>
            <consortium name="The Broad Institute Genomics Platform"/>
            <consortium name="The Broad Institute Genome Sequencing Center for Infectious Disease"/>
            <person name="Wu L."/>
            <person name="Ma J."/>
        </authorList>
    </citation>
    <scope>NUCLEOTIDE SEQUENCE [LARGE SCALE GENOMIC DNA]</scope>
    <source>
        <strain evidence="3">CCUG 50349</strain>
    </source>
</reference>
<feature type="domain" description="Helix-turn-helix" evidence="1">
    <location>
        <begin position="53"/>
        <end position="102"/>
    </location>
</feature>